<keyword evidence="2" id="KW-1133">Transmembrane helix</keyword>
<feature type="transmembrane region" description="Helical" evidence="2">
    <location>
        <begin position="95"/>
        <end position="119"/>
    </location>
</feature>
<feature type="transmembrane region" description="Helical" evidence="2">
    <location>
        <begin position="62"/>
        <end position="83"/>
    </location>
</feature>
<accession>A0ABR2IM95</accession>
<evidence type="ECO:0000256" key="1">
    <source>
        <dbReference type="SAM" id="MobiDB-lite"/>
    </source>
</evidence>
<keyword evidence="2" id="KW-0812">Transmembrane</keyword>
<keyword evidence="2" id="KW-0472">Membrane</keyword>
<name>A0ABR2IM95_9EUKA</name>
<gene>
    <name evidence="3" type="ORF">M9Y10_010924</name>
</gene>
<sequence length="318" mass="36216">MSNIDTRVSVTYDDDDPPPPAYNVSQPSAEVKKKANLSFIPHFDFNNFWNTMCSARNYRYDFVLHFLEHLCLIALGGVLLGGINPNFFESFYFTIILILLGSIFGSLYFIEALYAGLVINMIKKEDFKLSEITEKLNYSNPINAILFYIRGSKRVSKGKYKTCYSKNGVVIPVQSSINSRLFSPNENIPDFFYLEITQKVNLSTQLFELASKFREKISFCKDQYYVAFEYHPLFQGRNLVVSDGKKIPASVKKPTGIASTIFGLGTYPELMQKSIPIKKYDEDPNVDIIPGVDYDTIYASINCLYIGQCQTSNERPHV</sequence>
<evidence type="ECO:0000313" key="3">
    <source>
        <dbReference type="EMBL" id="KAK8865380.1"/>
    </source>
</evidence>
<proteinExistence type="predicted"/>
<dbReference type="Proteomes" id="UP001470230">
    <property type="component" value="Unassembled WGS sequence"/>
</dbReference>
<reference evidence="3 4" key="1">
    <citation type="submission" date="2024-04" db="EMBL/GenBank/DDBJ databases">
        <title>Tritrichomonas musculus Genome.</title>
        <authorList>
            <person name="Alves-Ferreira E."/>
            <person name="Grigg M."/>
            <person name="Lorenzi H."/>
            <person name="Galac M."/>
        </authorList>
    </citation>
    <scope>NUCLEOTIDE SEQUENCE [LARGE SCALE GENOMIC DNA]</scope>
    <source>
        <strain evidence="3 4">EAF2021</strain>
    </source>
</reference>
<evidence type="ECO:0000313" key="4">
    <source>
        <dbReference type="Proteomes" id="UP001470230"/>
    </source>
</evidence>
<keyword evidence="4" id="KW-1185">Reference proteome</keyword>
<organism evidence="3 4">
    <name type="scientific">Tritrichomonas musculus</name>
    <dbReference type="NCBI Taxonomy" id="1915356"/>
    <lineage>
        <taxon>Eukaryota</taxon>
        <taxon>Metamonada</taxon>
        <taxon>Parabasalia</taxon>
        <taxon>Tritrichomonadida</taxon>
        <taxon>Tritrichomonadidae</taxon>
        <taxon>Tritrichomonas</taxon>
    </lineage>
</organism>
<evidence type="ECO:0000256" key="2">
    <source>
        <dbReference type="SAM" id="Phobius"/>
    </source>
</evidence>
<comment type="caution">
    <text evidence="3">The sequence shown here is derived from an EMBL/GenBank/DDBJ whole genome shotgun (WGS) entry which is preliminary data.</text>
</comment>
<feature type="region of interest" description="Disordered" evidence="1">
    <location>
        <begin position="1"/>
        <end position="26"/>
    </location>
</feature>
<protein>
    <submittedName>
        <fullName evidence="3">Uncharacterized protein</fullName>
    </submittedName>
</protein>
<dbReference type="EMBL" id="JAPFFF010000016">
    <property type="protein sequence ID" value="KAK8865380.1"/>
    <property type="molecule type" value="Genomic_DNA"/>
</dbReference>